<dbReference type="GO" id="GO:0016787">
    <property type="term" value="F:hydrolase activity"/>
    <property type="evidence" value="ECO:0007669"/>
    <property type="project" value="UniProtKB-KW"/>
</dbReference>
<dbReference type="STRING" id="441112.SAMN04488094_103128"/>
<evidence type="ECO:0000313" key="2">
    <source>
        <dbReference type="Proteomes" id="UP000198728"/>
    </source>
</evidence>
<gene>
    <name evidence="1" type="ORF">SAMN04488094_103128</name>
</gene>
<evidence type="ECO:0000313" key="1">
    <source>
        <dbReference type="EMBL" id="SFC22450.1"/>
    </source>
</evidence>
<dbReference type="Pfam" id="PF14196">
    <property type="entry name" value="ATC_hydrolase"/>
    <property type="match status" value="1"/>
</dbReference>
<accession>A0A1I1HN56</accession>
<sequence>MSETKDPEITYEMLAGSYAMRAKFYMYMFDVLREAYDADRAVELIGEAARRLGADMGQKLKPHGPDDIKGLTDHFLSGIPCRDQLFAPELRKCDDEGMEIQFHRCPLKDNWVADGRSDEDLELLCRAAGVIDAGMFGAAGFTFKGETWTPGKTGCCRLVVEPGPAEDA</sequence>
<dbReference type="AlphaFoldDB" id="A0A1I1HN56"/>
<organism evidence="1 2">
    <name type="scientific">Tropicimonas isoalkanivorans</name>
    <dbReference type="NCBI Taxonomy" id="441112"/>
    <lineage>
        <taxon>Bacteria</taxon>
        <taxon>Pseudomonadati</taxon>
        <taxon>Pseudomonadota</taxon>
        <taxon>Alphaproteobacteria</taxon>
        <taxon>Rhodobacterales</taxon>
        <taxon>Roseobacteraceae</taxon>
        <taxon>Tropicimonas</taxon>
    </lineage>
</organism>
<dbReference type="RefSeq" id="WP_093360109.1">
    <property type="nucleotide sequence ID" value="NZ_FOLG01000003.1"/>
</dbReference>
<keyword evidence="2" id="KW-1185">Reference proteome</keyword>
<protein>
    <submittedName>
        <fullName evidence="1">L-2-amino-thiazoline-4-carboxylic acid hydrolase</fullName>
    </submittedName>
</protein>
<name>A0A1I1HN56_9RHOB</name>
<dbReference type="Proteomes" id="UP000198728">
    <property type="component" value="Unassembled WGS sequence"/>
</dbReference>
<reference evidence="1 2" key="1">
    <citation type="submission" date="2016-10" db="EMBL/GenBank/DDBJ databases">
        <authorList>
            <person name="de Groot N.N."/>
        </authorList>
    </citation>
    <scope>NUCLEOTIDE SEQUENCE [LARGE SCALE GENOMIC DNA]</scope>
    <source>
        <strain evidence="1 2">DSM 19548</strain>
    </source>
</reference>
<dbReference type="EMBL" id="FOLG01000003">
    <property type="protein sequence ID" value="SFC22450.1"/>
    <property type="molecule type" value="Genomic_DNA"/>
</dbReference>
<dbReference type="OrthoDB" id="5454254at2"/>
<proteinExistence type="predicted"/>
<keyword evidence="1" id="KW-0378">Hydrolase</keyword>
<dbReference type="InterPro" id="IPR026002">
    <property type="entry name" value="ATC_hydrolase-like"/>
</dbReference>